<evidence type="ECO:0000313" key="2">
    <source>
        <dbReference type="Proteomes" id="UP000215459"/>
    </source>
</evidence>
<dbReference type="OrthoDB" id="2661545at2"/>
<dbReference type="Proteomes" id="UP000215459">
    <property type="component" value="Unassembled WGS sequence"/>
</dbReference>
<dbReference type="AlphaFoldDB" id="A0A235B891"/>
<keyword evidence="2" id="KW-1185">Reference proteome</keyword>
<protein>
    <submittedName>
        <fullName evidence="1">Uncharacterized protein</fullName>
    </submittedName>
</protein>
<organism evidence="1 2">
    <name type="scientific">Paludifilum halophilum</name>
    <dbReference type="NCBI Taxonomy" id="1642702"/>
    <lineage>
        <taxon>Bacteria</taxon>
        <taxon>Bacillati</taxon>
        <taxon>Bacillota</taxon>
        <taxon>Bacilli</taxon>
        <taxon>Bacillales</taxon>
        <taxon>Thermoactinomycetaceae</taxon>
        <taxon>Paludifilum</taxon>
    </lineage>
</organism>
<gene>
    <name evidence="1" type="ORF">CHM34_06805</name>
</gene>
<dbReference type="EMBL" id="NOWF01000003">
    <property type="protein sequence ID" value="OYD08530.1"/>
    <property type="molecule type" value="Genomic_DNA"/>
</dbReference>
<comment type="caution">
    <text evidence="1">The sequence shown here is derived from an EMBL/GenBank/DDBJ whole genome shotgun (WGS) entry which is preliminary data.</text>
</comment>
<name>A0A235B891_9BACL</name>
<sequence>MEYVQRKALPNDKGILMDSPGYEIYNRELIRKVFPRIITEAYDVVYKDMKRKPEIRDIVYFYFLLQSYIDGNETRKDGANNDRFGACFLSYDAITRAMRIDRNRIKLLADILETNGIIRVVDRWEGTKRFRWYFPSFCPRITEDGYLVDEDGEKIVPDLEKYKAKRRGQKKSP</sequence>
<accession>A0A235B891</accession>
<reference evidence="1 2" key="1">
    <citation type="submission" date="2017-07" db="EMBL/GenBank/DDBJ databases">
        <title>The genome sequence of Paludifilum halophilum highlights mechanisms for microbial adaptation to high salt environemnts.</title>
        <authorList>
            <person name="Belbahri L."/>
        </authorList>
    </citation>
    <scope>NUCLEOTIDE SEQUENCE [LARGE SCALE GENOMIC DNA]</scope>
    <source>
        <strain evidence="1 2">DSM 102817</strain>
    </source>
</reference>
<proteinExistence type="predicted"/>
<dbReference type="RefSeq" id="WP_094263835.1">
    <property type="nucleotide sequence ID" value="NZ_NOWF01000003.1"/>
</dbReference>
<evidence type="ECO:0000313" key="1">
    <source>
        <dbReference type="EMBL" id="OYD08530.1"/>
    </source>
</evidence>